<accession>A0A9W9UR49</accession>
<gene>
    <name evidence="2" type="ORF">N7452_001439</name>
</gene>
<dbReference type="EMBL" id="JAPZBQ010000001">
    <property type="protein sequence ID" value="KAJ5352465.1"/>
    <property type="molecule type" value="Genomic_DNA"/>
</dbReference>
<feature type="compositionally biased region" description="Low complexity" evidence="1">
    <location>
        <begin position="28"/>
        <end position="38"/>
    </location>
</feature>
<reference evidence="2" key="1">
    <citation type="submission" date="2022-12" db="EMBL/GenBank/DDBJ databases">
        <authorList>
            <person name="Petersen C."/>
        </authorList>
    </citation>
    <scope>NUCLEOTIDE SEQUENCE</scope>
    <source>
        <strain evidence="2">IBT 35673</strain>
    </source>
</reference>
<evidence type="ECO:0000313" key="2">
    <source>
        <dbReference type="EMBL" id="KAJ5352465.1"/>
    </source>
</evidence>
<reference evidence="2" key="2">
    <citation type="journal article" date="2023" name="IMA Fungus">
        <title>Comparative genomic study of the Penicillium genus elucidates a diverse pangenome and 15 lateral gene transfer events.</title>
        <authorList>
            <person name="Petersen C."/>
            <person name="Sorensen T."/>
            <person name="Nielsen M.R."/>
            <person name="Sondergaard T.E."/>
            <person name="Sorensen J.L."/>
            <person name="Fitzpatrick D.A."/>
            <person name="Frisvad J.C."/>
            <person name="Nielsen K.L."/>
        </authorList>
    </citation>
    <scope>NUCLEOTIDE SEQUENCE</scope>
    <source>
        <strain evidence="2">IBT 35673</strain>
    </source>
</reference>
<sequence>MPLTRLQRSREEAELLPGLPVTKRVRRAGTAGSSASSKGKGKAKSAPLPHVAFARALLKRGPNFKPPTPPQQIKGERRIWGRRAVAITNKEDVPDGWSVNEPDLEESDVDGQIERCNERIAEGILPDFFQTRLERYEAIRQHKIDMINSEPKGLSWEVVQRLDELKKLHELLEEEDKEENISNVKAIMDAYRSKRLSFTAGLVTFWSHGKLVSGPKKLNMEEFYALHAKHGAKGFWVEGFQGPKLIQLNYFFSLNAFVPGWAQHHITISIRNPTTKATNTDMETLHLEFLEDTGATTMALFENDVFDLELMSGAPLPGAGSTLAQTANGQKRIELKVVEANIFMGNQPLLPNWVEVAAAVSPKPTGFAPARLSGVWIHHMLFVVSMPDNTQRKHIGNDMWEMFGNLIIPDSSLAIPPEIPSPVSP</sequence>
<feature type="region of interest" description="Disordered" evidence="1">
    <location>
        <begin position="1"/>
        <end position="46"/>
    </location>
</feature>
<organism evidence="2 3">
    <name type="scientific">Penicillium brevicompactum</name>
    <dbReference type="NCBI Taxonomy" id="5074"/>
    <lineage>
        <taxon>Eukaryota</taxon>
        <taxon>Fungi</taxon>
        <taxon>Dikarya</taxon>
        <taxon>Ascomycota</taxon>
        <taxon>Pezizomycotina</taxon>
        <taxon>Eurotiomycetes</taxon>
        <taxon>Eurotiomycetidae</taxon>
        <taxon>Eurotiales</taxon>
        <taxon>Aspergillaceae</taxon>
        <taxon>Penicillium</taxon>
    </lineage>
</organism>
<dbReference type="AlphaFoldDB" id="A0A9W9UR49"/>
<comment type="caution">
    <text evidence="2">The sequence shown here is derived from an EMBL/GenBank/DDBJ whole genome shotgun (WGS) entry which is preliminary data.</text>
</comment>
<protein>
    <submittedName>
        <fullName evidence="2">Uncharacterized protein</fullName>
    </submittedName>
</protein>
<proteinExistence type="predicted"/>
<evidence type="ECO:0000313" key="3">
    <source>
        <dbReference type="Proteomes" id="UP001147695"/>
    </source>
</evidence>
<evidence type="ECO:0000256" key="1">
    <source>
        <dbReference type="SAM" id="MobiDB-lite"/>
    </source>
</evidence>
<dbReference type="Proteomes" id="UP001147695">
    <property type="component" value="Unassembled WGS sequence"/>
</dbReference>
<name>A0A9W9UR49_PENBR</name>